<evidence type="ECO:0000313" key="5">
    <source>
        <dbReference type="Proteomes" id="UP000307440"/>
    </source>
</evidence>
<accession>A0A5C3L8W9</accession>
<keyword evidence="2" id="KW-0472">Membrane</keyword>
<dbReference type="Proteomes" id="UP000307440">
    <property type="component" value="Unassembled WGS sequence"/>
</dbReference>
<feature type="transmembrane region" description="Helical" evidence="2">
    <location>
        <begin position="198"/>
        <end position="225"/>
    </location>
</feature>
<feature type="region of interest" description="Disordered" evidence="1">
    <location>
        <begin position="293"/>
        <end position="313"/>
    </location>
</feature>
<reference evidence="4 5" key="1">
    <citation type="journal article" date="2019" name="Nat. Ecol. Evol.">
        <title>Megaphylogeny resolves global patterns of mushroom evolution.</title>
        <authorList>
            <person name="Varga T."/>
            <person name="Krizsan K."/>
            <person name="Foldi C."/>
            <person name="Dima B."/>
            <person name="Sanchez-Garcia M."/>
            <person name="Sanchez-Ramirez S."/>
            <person name="Szollosi G.J."/>
            <person name="Szarkandi J.G."/>
            <person name="Papp V."/>
            <person name="Albert L."/>
            <person name="Andreopoulos W."/>
            <person name="Angelini C."/>
            <person name="Antonin V."/>
            <person name="Barry K.W."/>
            <person name="Bougher N.L."/>
            <person name="Buchanan P."/>
            <person name="Buyck B."/>
            <person name="Bense V."/>
            <person name="Catcheside P."/>
            <person name="Chovatia M."/>
            <person name="Cooper J."/>
            <person name="Damon W."/>
            <person name="Desjardin D."/>
            <person name="Finy P."/>
            <person name="Geml J."/>
            <person name="Haridas S."/>
            <person name="Hughes K."/>
            <person name="Justo A."/>
            <person name="Karasinski D."/>
            <person name="Kautmanova I."/>
            <person name="Kiss B."/>
            <person name="Kocsube S."/>
            <person name="Kotiranta H."/>
            <person name="LaButti K.M."/>
            <person name="Lechner B.E."/>
            <person name="Liimatainen K."/>
            <person name="Lipzen A."/>
            <person name="Lukacs Z."/>
            <person name="Mihaltcheva S."/>
            <person name="Morgado L.N."/>
            <person name="Niskanen T."/>
            <person name="Noordeloos M.E."/>
            <person name="Ohm R.A."/>
            <person name="Ortiz-Santana B."/>
            <person name="Ovrebo C."/>
            <person name="Racz N."/>
            <person name="Riley R."/>
            <person name="Savchenko A."/>
            <person name="Shiryaev A."/>
            <person name="Soop K."/>
            <person name="Spirin V."/>
            <person name="Szebenyi C."/>
            <person name="Tomsovsky M."/>
            <person name="Tulloss R.E."/>
            <person name="Uehling J."/>
            <person name="Grigoriev I.V."/>
            <person name="Vagvolgyi C."/>
            <person name="Papp T."/>
            <person name="Martin F.M."/>
            <person name="Miettinen O."/>
            <person name="Hibbett D.S."/>
            <person name="Nagy L.G."/>
        </authorList>
    </citation>
    <scope>NUCLEOTIDE SEQUENCE [LARGE SCALE GENOMIC DNA]</scope>
    <source>
        <strain evidence="4 5">CBS 121175</strain>
    </source>
</reference>
<feature type="transmembrane region" description="Helical" evidence="2">
    <location>
        <begin position="91"/>
        <end position="111"/>
    </location>
</feature>
<sequence length="358" mass="40289">MDDVGTTLGAAFYGFTIGAVLFGITITQTYQYFMSKRYGHVWQQYVIVIILLLDTLHFGFAVHLMYTYLLALLGHPVIENAVWSLKSMGSVQVLFTVFVQGLYLYKIWAFAENPMLTPRFGRGLRAIVLFFSLIAIGVGILFLIELQKVAVIRSFDLRFEYVIYVGFGATAFIDMGIAAAMCLMLHKGGAGTKRSNKIIITLIQYIVGTGLLTSLGALLIMVLYIGWPQSLLYLGVEYSMTRLYAISVLALYNSQARLRERLNETRDLHGASMLYFAEPEKIICHPGQTVSHDEHLHNGHHHRSETLDTLDTPDSRRYLNNFTRNFENADAEDTLVERSQRSPAPATRSGRNGRHSTV</sequence>
<evidence type="ECO:0000313" key="4">
    <source>
        <dbReference type="EMBL" id="TFK29210.1"/>
    </source>
</evidence>
<feature type="region of interest" description="Disordered" evidence="1">
    <location>
        <begin position="330"/>
        <end position="358"/>
    </location>
</feature>
<evidence type="ECO:0000256" key="2">
    <source>
        <dbReference type="SAM" id="Phobius"/>
    </source>
</evidence>
<evidence type="ECO:0000256" key="1">
    <source>
        <dbReference type="SAM" id="MobiDB-lite"/>
    </source>
</evidence>
<dbReference type="PANTHER" id="PTHR40465:SF1">
    <property type="entry name" value="DUF6534 DOMAIN-CONTAINING PROTEIN"/>
    <property type="match status" value="1"/>
</dbReference>
<dbReference type="AlphaFoldDB" id="A0A5C3L8W9"/>
<dbReference type="InterPro" id="IPR045339">
    <property type="entry name" value="DUF6534"/>
</dbReference>
<feature type="transmembrane region" description="Helical" evidence="2">
    <location>
        <begin position="164"/>
        <end position="186"/>
    </location>
</feature>
<proteinExistence type="predicted"/>
<keyword evidence="2" id="KW-0812">Transmembrane</keyword>
<keyword evidence="2" id="KW-1133">Transmembrane helix</keyword>
<feature type="transmembrane region" description="Helical" evidence="2">
    <location>
        <begin position="12"/>
        <end position="33"/>
    </location>
</feature>
<protein>
    <recommendedName>
        <fullName evidence="3">DUF6534 domain-containing protein</fullName>
    </recommendedName>
</protein>
<feature type="transmembrane region" description="Helical" evidence="2">
    <location>
        <begin position="231"/>
        <end position="252"/>
    </location>
</feature>
<dbReference type="OrthoDB" id="3270417at2759"/>
<dbReference type="Pfam" id="PF20152">
    <property type="entry name" value="DUF6534"/>
    <property type="match status" value="1"/>
</dbReference>
<organism evidence="4 5">
    <name type="scientific">Coprinopsis marcescibilis</name>
    <name type="common">Agaric fungus</name>
    <name type="synonym">Psathyrella marcescibilis</name>
    <dbReference type="NCBI Taxonomy" id="230819"/>
    <lineage>
        <taxon>Eukaryota</taxon>
        <taxon>Fungi</taxon>
        <taxon>Dikarya</taxon>
        <taxon>Basidiomycota</taxon>
        <taxon>Agaricomycotina</taxon>
        <taxon>Agaricomycetes</taxon>
        <taxon>Agaricomycetidae</taxon>
        <taxon>Agaricales</taxon>
        <taxon>Agaricineae</taxon>
        <taxon>Psathyrellaceae</taxon>
        <taxon>Coprinopsis</taxon>
    </lineage>
</organism>
<feature type="domain" description="DUF6534" evidence="3">
    <location>
        <begin position="171"/>
        <end position="255"/>
    </location>
</feature>
<gene>
    <name evidence="4" type="ORF">FA15DRAFT_664537</name>
</gene>
<evidence type="ECO:0000259" key="3">
    <source>
        <dbReference type="Pfam" id="PF20152"/>
    </source>
</evidence>
<dbReference type="EMBL" id="ML210151">
    <property type="protein sequence ID" value="TFK29210.1"/>
    <property type="molecule type" value="Genomic_DNA"/>
</dbReference>
<keyword evidence="5" id="KW-1185">Reference proteome</keyword>
<dbReference type="PANTHER" id="PTHR40465">
    <property type="entry name" value="CHROMOSOME 1, WHOLE GENOME SHOTGUN SEQUENCE"/>
    <property type="match status" value="1"/>
</dbReference>
<feature type="transmembrane region" description="Helical" evidence="2">
    <location>
        <begin position="123"/>
        <end position="144"/>
    </location>
</feature>
<name>A0A5C3L8W9_COPMA</name>
<feature type="transmembrane region" description="Helical" evidence="2">
    <location>
        <begin position="45"/>
        <end position="71"/>
    </location>
</feature>